<dbReference type="FlyBase" id="FBgn0035434">
    <property type="gene designation" value="Drsl5"/>
</dbReference>
<protein>
    <submittedName>
        <fullName evidence="1">GH09576p</fullName>
    </submittedName>
</protein>
<dbReference type="AGR" id="FB:FBgn0035434"/>
<dbReference type="AlphaFoldDB" id="Q7JVQ4"/>
<accession>Q7JVQ4</accession>
<proteinExistence type="evidence at transcript level"/>
<reference evidence="1" key="1">
    <citation type="submission" date="2006-11" db="EMBL/GenBank/DDBJ databases">
        <authorList>
            <person name="Stapleton M."/>
            <person name="Carlson J."/>
            <person name="Frise E."/>
            <person name="Kapadia B."/>
            <person name="Park S."/>
            <person name="Wan K."/>
            <person name="Yu C."/>
            <person name="Celniker S."/>
        </authorList>
    </citation>
    <scope>NUCLEOTIDE SEQUENCE</scope>
    <source>
        <strain evidence="1">Berkeley</strain>
    </source>
</reference>
<dbReference type="EMBL" id="AY118762">
    <property type="protein sequence ID" value="AAM50622.2"/>
    <property type="molecule type" value="mRNA"/>
</dbReference>
<evidence type="ECO:0000313" key="2">
    <source>
        <dbReference type="FlyBase" id="FBgn0035434"/>
    </source>
</evidence>
<feature type="non-terminal residue" evidence="1">
    <location>
        <position position="1"/>
    </location>
</feature>
<gene>
    <name evidence="2" type="primary">Drsl5</name>
    <name evidence="2" type="synonym">dro5</name>
    <name evidence="1 2" type="ORF">CG10812</name>
</gene>
<dbReference type="OrthoDB" id="7800919at2759"/>
<dbReference type="GO" id="GO:0005576">
    <property type="term" value="C:extracellular region"/>
    <property type="evidence" value="ECO:0000250"/>
    <property type="project" value="FlyBase"/>
</dbReference>
<name>Q7JVQ4_DROME</name>
<sequence>STLIQNRQHADQVPVPLPGCDDHLHPGRQGSRCRLSLWKIRRTLRRLGQRDLSSGVQGGRTIQWPLQSQSEVLVRGMLGHPSRRVALNCRKTTKCYSLLITINKY</sequence>
<dbReference type="GO" id="GO:0050832">
    <property type="term" value="P:defense response to fungus"/>
    <property type="evidence" value="ECO:0000314"/>
    <property type="project" value="FlyBase"/>
</dbReference>
<evidence type="ECO:0000313" key="1">
    <source>
        <dbReference type="EMBL" id="AAM50622.2"/>
    </source>
</evidence>
<organism evidence="1">
    <name type="scientific">Drosophila melanogaster</name>
    <name type="common">Fruit fly</name>
    <dbReference type="NCBI Taxonomy" id="7227"/>
    <lineage>
        <taxon>Eukaryota</taxon>
        <taxon>Metazoa</taxon>
        <taxon>Ecdysozoa</taxon>
        <taxon>Arthropoda</taxon>
        <taxon>Hexapoda</taxon>
        <taxon>Insecta</taxon>
        <taxon>Pterygota</taxon>
        <taxon>Neoptera</taxon>
        <taxon>Endopterygota</taxon>
        <taxon>Diptera</taxon>
        <taxon>Brachycera</taxon>
        <taxon>Muscomorpha</taxon>
        <taxon>Ephydroidea</taxon>
        <taxon>Drosophilidae</taxon>
        <taxon>Drosophila</taxon>
        <taxon>Sophophora</taxon>
    </lineage>
</organism>